<dbReference type="EMBL" id="JARJCM010000101">
    <property type="protein sequence ID" value="KAJ7029485.1"/>
    <property type="molecule type" value="Genomic_DNA"/>
</dbReference>
<dbReference type="CDD" id="cd06141">
    <property type="entry name" value="WRN_exo"/>
    <property type="match status" value="1"/>
</dbReference>
<dbReference type="GO" id="GO:0046872">
    <property type="term" value="F:metal ion binding"/>
    <property type="evidence" value="ECO:0007669"/>
    <property type="project" value="UniProtKB-KW"/>
</dbReference>
<dbReference type="Gene3D" id="3.30.420.10">
    <property type="entry name" value="Ribonuclease H-like superfamily/Ribonuclease H"/>
    <property type="match status" value="1"/>
</dbReference>
<comment type="subcellular location">
    <subcellularLocation>
        <location evidence="1">Nucleus</location>
    </subcellularLocation>
</comment>
<dbReference type="GO" id="GO:0005634">
    <property type="term" value="C:nucleus"/>
    <property type="evidence" value="ECO:0007669"/>
    <property type="project" value="UniProtKB-SubCell"/>
</dbReference>
<evidence type="ECO:0000256" key="3">
    <source>
        <dbReference type="ARBA" id="ARBA00022723"/>
    </source>
</evidence>
<evidence type="ECO:0000256" key="2">
    <source>
        <dbReference type="ARBA" id="ARBA00022722"/>
    </source>
</evidence>
<dbReference type="InterPro" id="IPR012337">
    <property type="entry name" value="RNaseH-like_sf"/>
</dbReference>
<gene>
    <name evidence="12" type="ORF">C8F04DRAFT_1264942</name>
</gene>
<dbReference type="InterPro" id="IPR002562">
    <property type="entry name" value="3'-5'_exonuclease_dom"/>
</dbReference>
<keyword evidence="7" id="KW-0539">Nucleus</keyword>
<keyword evidence="2" id="KW-0540">Nuclease</keyword>
<evidence type="ECO:0000256" key="6">
    <source>
        <dbReference type="ARBA" id="ARBA00022842"/>
    </source>
</evidence>
<sequence length="298" mass="33063">MSVQKSTTKSTSPVRKALSVFRHKPYTVPATGNKYLTPDQKDSQRGGRARDDVGKLEPKKLAPIPITYRVHYLTTEYQANEALISIIDGVLGFDTEFTKRRPTIEEHFIINSFPNGGAARKTALLAIPKELRRILTSPNIAKVGVGLANDILALWDDLRVEPVNMVDTGLMARLSLVDEFPKIGFANLSMQVAVEHVLGYALNKEESESNWASKKLTDEQINYAGLDAVASLMLYDKLKVDLEAKTLAIGSPIPKGWYTYNTKHGDPIRIKKAQDGSDIGWKASDCNWWAAGKFQGYP</sequence>
<evidence type="ECO:0000256" key="1">
    <source>
        <dbReference type="ARBA" id="ARBA00004123"/>
    </source>
</evidence>
<dbReference type="SUPFAM" id="SSF53098">
    <property type="entry name" value="Ribonuclease H-like"/>
    <property type="match status" value="1"/>
</dbReference>
<evidence type="ECO:0000313" key="13">
    <source>
        <dbReference type="Proteomes" id="UP001218188"/>
    </source>
</evidence>
<evidence type="ECO:0000256" key="9">
    <source>
        <dbReference type="ARBA" id="ARBA00042761"/>
    </source>
</evidence>
<keyword evidence="5" id="KW-0269">Exonuclease</keyword>
<feature type="domain" description="3'-5' exonuclease" evidence="11">
    <location>
        <begin position="70"/>
        <end position="243"/>
    </location>
</feature>
<proteinExistence type="predicted"/>
<dbReference type="PANTHER" id="PTHR13620">
    <property type="entry name" value="3-5 EXONUCLEASE"/>
    <property type="match status" value="1"/>
</dbReference>
<dbReference type="SMART" id="SM00474">
    <property type="entry name" value="35EXOc"/>
    <property type="match status" value="1"/>
</dbReference>
<evidence type="ECO:0000313" key="12">
    <source>
        <dbReference type="EMBL" id="KAJ7029485.1"/>
    </source>
</evidence>
<accession>A0AAD6SNE6</accession>
<dbReference type="GO" id="GO:0008408">
    <property type="term" value="F:3'-5' exonuclease activity"/>
    <property type="evidence" value="ECO:0007669"/>
    <property type="project" value="InterPro"/>
</dbReference>
<keyword evidence="3" id="KW-0479">Metal-binding</keyword>
<evidence type="ECO:0000256" key="10">
    <source>
        <dbReference type="SAM" id="MobiDB-lite"/>
    </source>
</evidence>
<dbReference type="InterPro" id="IPR051132">
    <property type="entry name" value="3-5_Exonuclease_domain"/>
</dbReference>
<evidence type="ECO:0000256" key="7">
    <source>
        <dbReference type="ARBA" id="ARBA00023242"/>
    </source>
</evidence>
<name>A0AAD6SNE6_9AGAR</name>
<comment type="caution">
    <text evidence="12">The sequence shown here is derived from an EMBL/GenBank/DDBJ whole genome shotgun (WGS) entry which is preliminary data.</text>
</comment>
<evidence type="ECO:0000256" key="4">
    <source>
        <dbReference type="ARBA" id="ARBA00022801"/>
    </source>
</evidence>
<evidence type="ECO:0000259" key="11">
    <source>
        <dbReference type="SMART" id="SM00474"/>
    </source>
</evidence>
<reference evidence="12" key="1">
    <citation type="submission" date="2023-03" db="EMBL/GenBank/DDBJ databases">
        <title>Massive genome expansion in bonnet fungi (Mycena s.s.) driven by repeated elements and novel gene families across ecological guilds.</title>
        <authorList>
            <consortium name="Lawrence Berkeley National Laboratory"/>
            <person name="Harder C.B."/>
            <person name="Miyauchi S."/>
            <person name="Viragh M."/>
            <person name="Kuo A."/>
            <person name="Thoen E."/>
            <person name="Andreopoulos B."/>
            <person name="Lu D."/>
            <person name="Skrede I."/>
            <person name="Drula E."/>
            <person name="Henrissat B."/>
            <person name="Morin E."/>
            <person name="Kohler A."/>
            <person name="Barry K."/>
            <person name="LaButti K."/>
            <person name="Morin E."/>
            <person name="Salamov A."/>
            <person name="Lipzen A."/>
            <person name="Mereny Z."/>
            <person name="Hegedus B."/>
            <person name="Baldrian P."/>
            <person name="Stursova M."/>
            <person name="Weitz H."/>
            <person name="Taylor A."/>
            <person name="Grigoriev I.V."/>
            <person name="Nagy L.G."/>
            <person name="Martin F."/>
            <person name="Kauserud H."/>
        </authorList>
    </citation>
    <scope>NUCLEOTIDE SEQUENCE</scope>
    <source>
        <strain evidence="12">CBHHK200</strain>
    </source>
</reference>
<dbReference type="GO" id="GO:0006139">
    <property type="term" value="P:nucleobase-containing compound metabolic process"/>
    <property type="evidence" value="ECO:0007669"/>
    <property type="project" value="InterPro"/>
</dbReference>
<keyword evidence="6" id="KW-0460">Magnesium</keyword>
<organism evidence="12 13">
    <name type="scientific">Mycena alexandri</name>
    <dbReference type="NCBI Taxonomy" id="1745969"/>
    <lineage>
        <taxon>Eukaryota</taxon>
        <taxon>Fungi</taxon>
        <taxon>Dikarya</taxon>
        <taxon>Basidiomycota</taxon>
        <taxon>Agaricomycotina</taxon>
        <taxon>Agaricomycetes</taxon>
        <taxon>Agaricomycetidae</taxon>
        <taxon>Agaricales</taxon>
        <taxon>Marasmiineae</taxon>
        <taxon>Mycenaceae</taxon>
        <taxon>Mycena</taxon>
    </lineage>
</organism>
<dbReference type="Pfam" id="PF01612">
    <property type="entry name" value="DNA_pol_A_exo1"/>
    <property type="match status" value="1"/>
</dbReference>
<evidence type="ECO:0000256" key="8">
    <source>
        <dbReference type="ARBA" id="ARBA00040531"/>
    </source>
</evidence>
<feature type="region of interest" description="Disordered" evidence="10">
    <location>
        <begin position="23"/>
        <end position="54"/>
    </location>
</feature>
<feature type="compositionally biased region" description="Basic and acidic residues" evidence="10">
    <location>
        <begin position="39"/>
        <end position="54"/>
    </location>
</feature>
<evidence type="ECO:0000256" key="5">
    <source>
        <dbReference type="ARBA" id="ARBA00022839"/>
    </source>
</evidence>
<dbReference type="PANTHER" id="PTHR13620:SF109">
    <property type="entry name" value="3'-5' EXONUCLEASE"/>
    <property type="match status" value="1"/>
</dbReference>
<protein>
    <recommendedName>
        <fullName evidence="8">3'-5' exonuclease</fullName>
    </recommendedName>
    <alternativeName>
        <fullName evidence="9">Werner Syndrome-like exonuclease</fullName>
    </alternativeName>
</protein>
<keyword evidence="4" id="KW-0378">Hydrolase</keyword>
<keyword evidence="13" id="KW-1185">Reference proteome</keyword>
<dbReference type="AlphaFoldDB" id="A0AAD6SNE6"/>
<dbReference type="GO" id="GO:0003676">
    <property type="term" value="F:nucleic acid binding"/>
    <property type="evidence" value="ECO:0007669"/>
    <property type="project" value="InterPro"/>
</dbReference>
<dbReference type="InterPro" id="IPR036397">
    <property type="entry name" value="RNaseH_sf"/>
</dbReference>
<dbReference type="Proteomes" id="UP001218188">
    <property type="component" value="Unassembled WGS sequence"/>
</dbReference>